<comment type="caution">
    <text evidence="1">The sequence shown here is derived from an EMBL/GenBank/DDBJ whole genome shotgun (WGS) entry which is preliminary data.</text>
</comment>
<keyword evidence="2" id="KW-1185">Reference proteome</keyword>
<organism evidence="1 2">
    <name type="scientific">Labeo rohita</name>
    <name type="common">Indian major carp</name>
    <name type="synonym">Cyprinus rohita</name>
    <dbReference type="NCBI Taxonomy" id="84645"/>
    <lineage>
        <taxon>Eukaryota</taxon>
        <taxon>Metazoa</taxon>
        <taxon>Chordata</taxon>
        <taxon>Craniata</taxon>
        <taxon>Vertebrata</taxon>
        <taxon>Euteleostomi</taxon>
        <taxon>Actinopterygii</taxon>
        <taxon>Neopterygii</taxon>
        <taxon>Teleostei</taxon>
        <taxon>Ostariophysi</taxon>
        <taxon>Cypriniformes</taxon>
        <taxon>Cyprinidae</taxon>
        <taxon>Labeoninae</taxon>
        <taxon>Labeonini</taxon>
        <taxon>Labeo</taxon>
    </lineage>
</organism>
<dbReference type="SUPFAM" id="SSF53098">
    <property type="entry name" value="Ribonuclease H-like"/>
    <property type="match status" value="1"/>
</dbReference>
<protein>
    <submittedName>
        <fullName evidence="1">Zinc finger BED domain-containing</fullName>
    </submittedName>
</protein>
<gene>
    <name evidence="1" type="ORF">ROHU_010391</name>
</gene>
<evidence type="ECO:0000313" key="1">
    <source>
        <dbReference type="EMBL" id="RXN11785.1"/>
    </source>
</evidence>
<accession>A0A498M286</accession>
<evidence type="ECO:0000313" key="2">
    <source>
        <dbReference type="Proteomes" id="UP000290572"/>
    </source>
</evidence>
<sequence>MLDTRFSTVFLISDSIKDVYAELREKFDNHGESRRIDEVSPDVLEFLLEFLCPFYQAQRELEGDQYPTINLVVLWHKQLKRHCRPVASDSPHQAIIREQHLEWLNRKIKIETLHKLAIFLWPKFRQLRMLSHG</sequence>
<reference evidence="1 2" key="1">
    <citation type="submission" date="2018-03" db="EMBL/GenBank/DDBJ databases">
        <title>Draft genome sequence of Rohu Carp (Labeo rohita).</title>
        <authorList>
            <person name="Das P."/>
            <person name="Kushwaha B."/>
            <person name="Joshi C.G."/>
            <person name="Kumar D."/>
            <person name="Nagpure N.S."/>
            <person name="Sahoo L."/>
            <person name="Das S.P."/>
            <person name="Bit A."/>
            <person name="Patnaik S."/>
            <person name="Meher P.K."/>
            <person name="Jayasankar P."/>
            <person name="Koringa P.G."/>
            <person name="Patel N.V."/>
            <person name="Hinsu A.T."/>
            <person name="Kumar R."/>
            <person name="Pandey M."/>
            <person name="Agarwal S."/>
            <person name="Srivastava S."/>
            <person name="Singh M."/>
            <person name="Iquebal M.A."/>
            <person name="Jaiswal S."/>
            <person name="Angadi U.B."/>
            <person name="Kumar N."/>
            <person name="Raza M."/>
            <person name="Shah T.M."/>
            <person name="Rai A."/>
            <person name="Jena J.K."/>
        </authorList>
    </citation>
    <scope>NUCLEOTIDE SEQUENCE [LARGE SCALE GENOMIC DNA]</scope>
    <source>
        <strain evidence="1">DASCIFA01</strain>
        <tissue evidence="1">Testis</tissue>
    </source>
</reference>
<name>A0A498M286_LABRO</name>
<proteinExistence type="predicted"/>
<dbReference type="EMBL" id="QBIY01013105">
    <property type="protein sequence ID" value="RXN11785.1"/>
    <property type="molecule type" value="Genomic_DNA"/>
</dbReference>
<dbReference type="AlphaFoldDB" id="A0A498M286"/>
<dbReference type="Proteomes" id="UP000290572">
    <property type="component" value="Unassembled WGS sequence"/>
</dbReference>
<dbReference type="InterPro" id="IPR012337">
    <property type="entry name" value="RNaseH-like_sf"/>
</dbReference>